<dbReference type="InterPro" id="IPR011012">
    <property type="entry name" value="Longin-like_dom_sf"/>
</dbReference>
<accession>A0A5N6NHL4</accession>
<evidence type="ECO:0000256" key="1">
    <source>
        <dbReference type="SAM" id="MobiDB-lite"/>
    </source>
</evidence>
<feature type="compositionally biased region" description="Polar residues" evidence="1">
    <location>
        <begin position="206"/>
        <end position="237"/>
    </location>
</feature>
<dbReference type="AlphaFoldDB" id="A0A5N6NHL4"/>
<reference evidence="2 3" key="1">
    <citation type="submission" date="2019-05" db="EMBL/GenBank/DDBJ databases">
        <title>Mikania micrantha, genome provides insights into the molecular mechanism of rapid growth.</title>
        <authorList>
            <person name="Liu B."/>
        </authorList>
    </citation>
    <scope>NUCLEOTIDE SEQUENCE [LARGE SCALE GENOMIC DNA]</scope>
    <source>
        <strain evidence="2">NLD-2019</strain>
        <tissue evidence="2">Leaf</tissue>
    </source>
</reference>
<dbReference type="GO" id="GO:0016020">
    <property type="term" value="C:membrane"/>
    <property type="evidence" value="ECO:0007669"/>
    <property type="project" value="InterPro"/>
</dbReference>
<dbReference type="Gene3D" id="3.30.450.50">
    <property type="entry name" value="Longin domain"/>
    <property type="match status" value="1"/>
</dbReference>
<feature type="compositionally biased region" description="Basic and acidic residues" evidence="1">
    <location>
        <begin position="191"/>
        <end position="205"/>
    </location>
</feature>
<dbReference type="PANTHER" id="PTHR47461">
    <property type="entry name" value="PHYTOLONGIN PHYL1.2"/>
    <property type="match status" value="1"/>
</dbReference>
<dbReference type="Proteomes" id="UP000326396">
    <property type="component" value="Linkage Group LG19"/>
</dbReference>
<dbReference type="EMBL" id="SZYD01000011">
    <property type="protein sequence ID" value="KAD4888571.1"/>
    <property type="molecule type" value="Genomic_DNA"/>
</dbReference>
<sequence length="285" mass="31653">MGSIRSTVYYCCVWNGGRVLFSYNGGEDGEIENLAALCLEKAPSHHKWYFQTMFNKTFGFLMEDGYVYFAIIHENVGNHRNLEFLEHVRDAFKKAAAKKGSKRIMSNPNSPPYLQEQLLPVILSLIASLEHVTENSIPSPYNDGLSPSPTGYDSNGLLDVGVSTKAPLLGKSSKQEKRKMRDHVISVRENGVMEEHRKSADKQGTKVDSSSQGPTDQVGSLTGVSLTKEASSMTRSSSQTVRNKWCRQVRIVLAIDVAVCLYLDAARDSDLRCRYSALLAPDYCS</sequence>
<dbReference type="SUPFAM" id="SSF64356">
    <property type="entry name" value="SNARE-like"/>
    <property type="match status" value="1"/>
</dbReference>
<organism evidence="2 3">
    <name type="scientific">Mikania micrantha</name>
    <name type="common">bitter vine</name>
    <dbReference type="NCBI Taxonomy" id="192012"/>
    <lineage>
        <taxon>Eukaryota</taxon>
        <taxon>Viridiplantae</taxon>
        <taxon>Streptophyta</taxon>
        <taxon>Embryophyta</taxon>
        <taxon>Tracheophyta</taxon>
        <taxon>Spermatophyta</taxon>
        <taxon>Magnoliopsida</taxon>
        <taxon>eudicotyledons</taxon>
        <taxon>Gunneridae</taxon>
        <taxon>Pentapetalae</taxon>
        <taxon>asterids</taxon>
        <taxon>campanulids</taxon>
        <taxon>Asterales</taxon>
        <taxon>Asteraceae</taxon>
        <taxon>Asteroideae</taxon>
        <taxon>Heliantheae alliance</taxon>
        <taxon>Eupatorieae</taxon>
        <taxon>Mikania</taxon>
    </lineage>
</organism>
<comment type="caution">
    <text evidence="2">The sequence shown here is derived from an EMBL/GenBank/DDBJ whole genome shotgun (WGS) entry which is preliminary data.</text>
</comment>
<name>A0A5N6NHL4_9ASTR</name>
<evidence type="ECO:0000313" key="3">
    <source>
        <dbReference type="Proteomes" id="UP000326396"/>
    </source>
</evidence>
<proteinExistence type="predicted"/>
<evidence type="ECO:0008006" key="4">
    <source>
        <dbReference type="Google" id="ProtNLM"/>
    </source>
</evidence>
<evidence type="ECO:0000313" key="2">
    <source>
        <dbReference type="EMBL" id="KAD4888571.1"/>
    </source>
</evidence>
<feature type="region of interest" description="Disordered" evidence="1">
    <location>
        <begin position="191"/>
        <end position="237"/>
    </location>
</feature>
<gene>
    <name evidence="2" type="ORF">E3N88_20644</name>
</gene>
<protein>
    <recommendedName>
        <fullName evidence="4">Longin domain-containing protein</fullName>
    </recommendedName>
</protein>
<dbReference type="InterPro" id="IPR044783">
    <property type="entry name" value="PHYL"/>
</dbReference>
<dbReference type="PANTHER" id="PTHR47461:SF1">
    <property type="entry name" value="PHYTOLONGIN PHYL1.2"/>
    <property type="match status" value="1"/>
</dbReference>
<dbReference type="OrthoDB" id="1871923at2759"/>
<keyword evidence="3" id="KW-1185">Reference proteome</keyword>